<evidence type="ECO:0000313" key="3">
    <source>
        <dbReference type="EMBL" id="PBQ23630.1"/>
    </source>
</evidence>
<evidence type="ECO:0000313" key="5">
    <source>
        <dbReference type="Proteomes" id="UP000217918"/>
    </source>
</evidence>
<dbReference type="AlphaFoldDB" id="A0A0C1PVW3"/>
<organism evidence="2 6">
    <name type="scientific">Levilactobacillus brevis</name>
    <name type="common">Lactobacillus brevis</name>
    <dbReference type="NCBI Taxonomy" id="1580"/>
    <lineage>
        <taxon>Bacteria</taxon>
        <taxon>Bacillati</taxon>
        <taxon>Bacillota</taxon>
        <taxon>Bacilli</taxon>
        <taxon>Lactobacillales</taxon>
        <taxon>Lactobacillaceae</taxon>
        <taxon>Levilactobacillus</taxon>
    </lineage>
</organism>
<dbReference type="EMBL" id="NVYO01000001">
    <property type="protein sequence ID" value="PBQ23630.1"/>
    <property type="molecule type" value="Genomic_DNA"/>
</dbReference>
<name>A0A0C1PVW3_LEVBR</name>
<dbReference type="Proteomes" id="UP000785759">
    <property type="component" value="Unassembled WGS sequence"/>
</dbReference>
<reference evidence="2" key="3">
    <citation type="submission" date="2020-12" db="EMBL/GenBank/DDBJ databases">
        <authorList>
            <person name="Mcmullen J.G."/>
        </authorList>
    </citation>
    <scope>NUCLEOTIDE SEQUENCE</scope>
    <source>
        <strain evidence="2">Dm-2019-70</strain>
    </source>
</reference>
<dbReference type="GeneID" id="56992903"/>
<dbReference type="OrthoDB" id="2295637at2"/>
<evidence type="ECO:0000313" key="6">
    <source>
        <dbReference type="Proteomes" id="UP000676478"/>
    </source>
</evidence>
<evidence type="ECO:0000259" key="1">
    <source>
        <dbReference type="Pfam" id="PF08765"/>
    </source>
</evidence>
<reference evidence="2" key="4">
    <citation type="submission" date="2022-09" db="EMBL/GenBank/DDBJ databases">
        <title>Genome-inferred correspondence between phylogeny and metabolic traits in the wild Drosophila gut microbiome.</title>
        <authorList>
            <person name="Bueno E."/>
            <person name="Blow F."/>
            <person name="Douglas A.E."/>
        </authorList>
    </citation>
    <scope>NUCLEOTIDE SEQUENCE</scope>
    <source>
        <strain evidence="2">Dm-2019-70</strain>
    </source>
</reference>
<reference evidence="4" key="2">
    <citation type="submission" date="2018-05" db="EMBL/GenBank/DDBJ databases">
        <title>Genome Comparison of Lactic Acid Bacteria Isolated from non-Wheat Sourdough.</title>
        <authorList>
            <person name="Rice T."/>
            <person name="Axel C."/>
            <person name="Lynch K.M."/>
            <person name="Benz C."/>
            <person name="Arendt E.K."/>
            <person name="Coffey A."/>
        </authorList>
    </citation>
    <scope>NUCLEOTIDE SEQUENCE</scope>
    <source>
        <strain evidence="4">TR055</strain>
    </source>
</reference>
<reference evidence="3 5" key="1">
    <citation type="submission" date="2017-09" db="EMBL/GenBank/DDBJ databases">
        <title>Genome sequence of Lactobacillus brevis D7.</title>
        <authorList>
            <person name="Kwon M.-S."/>
            <person name="Lim S.K."/>
            <person name="Choi H.-J."/>
        </authorList>
    </citation>
    <scope>NUCLEOTIDE SEQUENCE [LARGE SCALE GENOMIC DNA]</scope>
    <source>
        <strain evidence="3 5">D7</strain>
    </source>
</reference>
<dbReference type="Proteomes" id="UP000217918">
    <property type="component" value="Unassembled WGS sequence"/>
</dbReference>
<sequence>MKRDDWQTVYQELADIIGETATRKVYQHFRGSSVSFPLRLLTHQALVTRVQQDYTVGMTIHELAHKYQLADRTVRNYLREKVK</sequence>
<evidence type="ECO:0000313" key="2">
    <source>
        <dbReference type="EMBL" id="MBS1009418.1"/>
    </source>
</evidence>
<proteinExistence type="predicted"/>
<dbReference type="EMBL" id="JAERKF010000001">
    <property type="protein sequence ID" value="MBS1009418.1"/>
    <property type="molecule type" value="Genomic_DNA"/>
</dbReference>
<dbReference type="Proteomes" id="UP000676478">
    <property type="component" value="Unassembled WGS sequence"/>
</dbReference>
<dbReference type="EMBL" id="QFDK01000009">
    <property type="protein sequence ID" value="TOZ03394.1"/>
    <property type="molecule type" value="Genomic_DNA"/>
</dbReference>
<dbReference type="InterPro" id="IPR014875">
    <property type="entry name" value="Mor_transcription_activator"/>
</dbReference>
<dbReference type="Pfam" id="PF08765">
    <property type="entry name" value="Mor"/>
    <property type="match status" value="1"/>
</dbReference>
<feature type="domain" description="Mor transcription activator" evidence="1">
    <location>
        <begin position="9"/>
        <end position="79"/>
    </location>
</feature>
<dbReference type="SUPFAM" id="SSF46689">
    <property type="entry name" value="Homeodomain-like"/>
    <property type="match status" value="1"/>
</dbReference>
<gene>
    <name evidence="3" type="ORF">CNR29_06250</name>
    <name evidence="4" type="ORF">DIS17_08985</name>
    <name evidence="2" type="ORF">JK167_01050</name>
</gene>
<dbReference type="InterPro" id="IPR009057">
    <property type="entry name" value="Homeodomain-like_sf"/>
</dbReference>
<comment type="caution">
    <text evidence="2">The sequence shown here is derived from an EMBL/GenBank/DDBJ whole genome shotgun (WGS) entry which is preliminary data.</text>
</comment>
<evidence type="ECO:0000313" key="4">
    <source>
        <dbReference type="EMBL" id="TOZ03394.1"/>
    </source>
</evidence>
<accession>A0A0C1PVW3</accession>
<protein>
    <recommendedName>
        <fullName evidence="1">Mor transcription activator domain-containing protein</fullName>
    </recommendedName>
</protein>
<dbReference type="RefSeq" id="WP_021742634.1">
    <property type="nucleotide sequence ID" value="NZ_BEWS01000003.1"/>
</dbReference>